<keyword evidence="2" id="KW-1185">Reference proteome</keyword>
<gene>
    <name evidence="1" type="ORF">SAMN05421686_107258</name>
</gene>
<evidence type="ECO:0000313" key="1">
    <source>
        <dbReference type="EMBL" id="SIT01795.1"/>
    </source>
</evidence>
<accession>A0A1N7NTR5</accession>
<dbReference type="RefSeq" id="WP_068439377.1">
    <property type="nucleotide sequence ID" value="NZ_CAJWBH010000017.1"/>
</dbReference>
<protein>
    <submittedName>
        <fullName evidence="1">Uncharacterized protein</fullName>
    </submittedName>
</protein>
<evidence type="ECO:0000313" key="2">
    <source>
        <dbReference type="Proteomes" id="UP000185639"/>
    </source>
</evidence>
<reference evidence="2" key="1">
    <citation type="submission" date="2017-01" db="EMBL/GenBank/DDBJ databases">
        <authorList>
            <person name="Varghese N."/>
            <person name="Submissions S."/>
        </authorList>
    </citation>
    <scope>NUCLEOTIDE SEQUENCE [LARGE SCALE GENOMIC DNA]</scope>
    <source>
        <strain evidence="2">DSM 24913</strain>
    </source>
</reference>
<organism evidence="1 2">
    <name type="scientific">Thalassolituus maritimus</name>
    <dbReference type="NCBI Taxonomy" id="484498"/>
    <lineage>
        <taxon>Bacteria</taxon>
        <taxon>Pseudomonadati</taxon>
        <taxon>Pseudomonadota</taxon>
        <taxon>Gammaproteobacteria</taxon>
        <taxon>Oceanospirillales</taxon>
        <taxon>Oceanospirillaceae</taxon>
        <taxon>Thalassolituus</taxon>
    </lineage>
</organism>
<dbReference type="EMBL" id="FTOH01000007">
    <property type="protein sequence ID" value="SIT01795.1"/>
    <property type="molecule type" value="Genomic_DNA"/>
</dbReference>
<name>A0A1N7NTR5_9GAMM</name>
<dbReference type="OrthoDB" id="6121630at2"/>
<sequence>MSKLPTPDLNDQADNCLLIARGDEVSPHWLVYEVHRDFLSAPRTFAVFRLWSEYDFDWLGDEFTEGLTCLSSSDQHWRISLPRLRFECWGELEFVQTCYGAASASEALVRALTPD</sequence>
<dbReference type="AlphaFoldDB" id="A0A1N7NTR5"/>
<proteinExistence type="predicted"/>
<dbReference type="Proteomes" id="UP000185639">
    <property type="component" value="Unassembled WGS sequence"/>
</dbReference>